<organism evidence="10 11">
    <name type="scientific">Silvibacterium dinghuense</name>
    <dbReference type="NCBI Taxonomy" id="1560006"/>
    <lineage>
        <taxon>Bacteria</taxon>
        <taxon>Pseudomonadati</taxon>
        <taxon>Acidobacteriota</taxon>
        <taxon>Terriglobia</taxon>
        <taxon>Terriglobales</taxon>
        <taxon>Acidobacteriaceae</taxon>
        <taxon>Silvibacterium</taxon>
    </lineage>
</organism>
<dbReference type="Pfam" id="PF12704">
    <property type="entry name" value="MacB_PCD"/>
    <property type="match status" value="1"/>
</dbReference>
<evidence type="ECO:0000313" key="11">
    <source>
        <dbReference type="Proteomes" id="UP000290253"/>
    </source>
</evidence>
<evidence type="ECO:0000256" key="1">
    <source>
        <dbReference type="ARBA" id="ARBA00004651"/>
    </source>
</evidence>
<evidence type="ECO:0000313" key="10">
    <source>
        <dbReference type="EMBL" id="RXS97961.1"/>
    </source>
</evidence>
<proteinExistence type="inferred from homology"/>
<dbReference type="GO" id="GO:0022857">
    <property type="term" value="F:transmembrane transporter activity"/>
    <property type="evidence" value="ECO:0007669"/>
    <property type="project" value="TreeGrafter"/>
</dbReference>
<feature type="domain" description="MacB-like periplasmic core" evidence="9">
    <location>
        <begin position="21"/>
        <end position="230"/>
    </location>
</feature>
<dbReference type="InterPro" id="IPR025857">
    <property type="entry name" value="MacB_PCD"/>
</dbReference>
<sequence>MNFKEAMKMALQSLWANKLRSVLTLIGVVIGVSSVIAVITLTNGVNKFVATKVYGYGADVFTLTKQSPVIFSYEQWQKYQKRKKLTLEDYKAIEAGCRSCQQVGALLSNSGKVVYGNHSSNNTDIRGWTWNMPQISNINIVLGRSFVPADQDYGTRVAIVGYDIIDNLMPNGDPLGKEIRVDGEPYTIIGVGERQGKTLGASQDNYVSVPITAYQHTYGTNDSVDIYVKAGAVGPVLQTASDEARVLLRSRRHDAPGAEDSFELSTNETFVGLWKSISSTFLFVVIGIASISLVVGGIVIMNIMLVSVTERTREIGVRKALGARYQDILLQFLIESGAMSLLGGIIGIAVGAGVAQLVTLLVGFPSEVALWSVLLAIVVSGGIGVFFGVYPARRAAMLDPIVALRSEM</sequence>
<dbReference type="InterPro" id="IPR003838">
    <property type="entry name" value="ABC3_permease_C"/>
</dbReference>
<evidence type="ECO:0000256" key="5">
    <source>
        <dbReference type="ARBA" id="ARBA00023136"/>
    </source>
</evidence>
<evidence type="ECO:0000256" key="3">
    <source>
        <dbReference type="ARBA" id="ARBA00022692"/>
    </source>
</evidence>
<dbReference type="OrthoDB" id="9770036at2"/>
<feature type="domain" description="ABC3 transporter permease C-terminal" evidence="8">
    <location>
        <begin position="288"/>
        <end position="397"/>
    </location>
</feature>
<feature type="transmembrane region" description="Helical" evidence="7">
    <location>
        <begin position="329"/>
        <end position="362"/>
    </location>
</feature>
<evidence type="ECO:0000256" key="4">
    <source>
        <dbReference type="ARBA" id="ARBA00022989"/>
    </source>
</evidence>
<dbReference type="PANTHER" id="PTHR30572:SF4">
    <property type="entry name" value="ABC TRANSPORTER PERMEASE YTRF"/>
    <property type="match status" value="1"/>
</dbReference>
<dbReference type="Proteomes" id="UP000290253">
    <property type="component" value="Unassembled WGS sequence"/>
</dbReference>
<comment type="subcellular location">
    <subcellularLocation>
        <location evidence="1">Cell membrane</location>
        <topology evidence="1">Multi-pass membrane protein</topology>
    </subcellularLocation>
</comment>
<dbReference type="GO" id="GO:0005886">
    <property type="term" value="C:plasma membrane"/>
    <property type="evidence" value="ECO:0007669"/>
    <property type="project" value="UniProtKB-SubCell"/>
</dbReference>
<dbReference type="Pfam" id="PF02687">
    <property type="entry name" value="FtsX"/>
    <property type="match status" value="1"/>
</dbReference>
<evidence type="ECO:0000256" key="2">
    <source>
        <dbReference type="ARBA" id="ARBA00022475"/>
    </source>
</evidence>
<reference evidence="10 11" key="1">
    <citation type="journal article" date="2016" name="Int. J. Syst. Evol. Microbiol.">
        <title>Acidipila dinghuensis sp. nov., an acidobacterium isolated from forest soil.</title>
        <authorList>
            <person name="Jiang Y.W."/>
            <person name="Wang J."/>
            <person name="Chen M.H."/>
            <person name="Lv Y.Y."/>
            <person name="Qiu L.H."/>
        </authorList>
    </citation>
    <scope>NUCLEOTIDE SEQUENCE [LARGE SCALE GENOMIC DNA]</scope>
    <source>
        <strain evidence="10 11">DHOF10</strain>
    </source>
</reference>
<accession>A0A4Q1SJW8</accession>
<evidence type="ECO:0000259" key="8">
    <source>
        <dbReference type="Pfam" id="PF02687"/>
    </source>
</evidence>
<feature type="transmembrane region" description="Helical" evidence="7">
    <location>
        <begin position="281"/>
        <end position="308"/>
    </location>
</feature>
<dbReference type="AlphaFoldDB" id="A0A4Q1SJW8"/>
<gene>
    <name evidence="10" type="ORF">ESZ00_08945</name>
</gene>
<protein>
    <submittedName>
        <fullName evidence="10">FtsX-like permease family protein</fullName>
    </submittedName>
</protein>
<keyword evidence="3 7" id="KW-0812">Transmembrane</keyword>
<dbReference type="InterPro" id="IPR050250">
    <property type="entry name" value="Macrolide_Exporter_MacB"/>
</dbReference>
<name>A0A4Q1SJW8_9BACT</name>
<keyword evidence="5 7" id="KW-0472">Membrane</keyword>
<evidence type="ECO:0000256" key="6">
    <source>
        <dbReference type="ARBA" id="ARBA00038076"/>
    </source>
</evidence>
<dbReference type="PANTHER" id="PTHR30572">
    <property type="entry name" value="MEMBRANE COMPONENT OF TRANSPORTER-RELATED"/>
    <property type="match status" value="1"/>
</dbReference>
<keyword evidence="2" id="KW-1003">Cell membrane</keyword>
<keyword evidence="11" id="KW-1185">Reference proteome</keyword>
<comment type="caution">
    <text evidence="10">The sequence shown here is derived from an EMBL/GenBank/DDBJ whole genome shotgun (WGS) entry which is preliminary data.</text>
</comment>
<evidence type="ECO:0000259" key="9">
    <source>
        <dbReference type="Pfam" id="PF12704"/>
    </source>
</evidence>
<comment type="similarity">
    <text evidence="6">Belongs to the ABC-4 integral membrane protein family.</text>
</comment>
<evidence type="ECO:0000256" key="7">
    <source>
        <dbReference type="SAM" id="Phobius"/>
    </source>
</evidence>
<keyword evidence="4 7" id="KW-1133">Transmembrane helix</keyword>
<dbReference type="EMBL" id="SDMK01000001">
    <property type="protein sequence ID" value="RXS97961.1"/>
    <property type="molecule type" value="Genomic_DNA"/>
</dbReference>
<feature type="transmembrane region" description="Helical" evidence="7">
    <location>
        <begin position="368"/>
        <end position="390"/>
    </location>
</feature>
<dbReference type="RefSeq" id="WP_129207740.1">
    <property type="nucleotide sequence ID" value="NZ_BMGU01000001.1"/>
</dbReference>